<dbReference type="AlphaFoldDB" id="A0A5B8HT79"/>
<dbReference type="GO" id="GO:0033281">
    <property type="term" value="C:TAT protein transport complex"/>
    <property type="evidence" value="ECO:0007669"/>
    <property type="project" value="TreeGrafter"/>
</dbReference>
<keyword evidence="4 6" id="KW-1133">Transmembrane helix</keyword>
<dbReference type="GO" id="GO:0065002">
    <property type="term" value="P:intracellular protein transmembrane transport"/>
    <property type="evidence" value="ECO:0007669"/>
    <property type="project" value="TreeGrafter"/>
</dbReference>
<geneLocation type="mitochondrion" evidence="7"/>
<keyword evidence="7" id="KW-0496">Mitochondrion</keyword>
<dbReference type="EMBL" id="MH681882">
    <property type="protein sequence ID" value="QDX17579.1"/>
    <property type="molecule type" value="Genomic_DNA"/>
</dbReference>
<dbReference type="RefSeq" id="YP_009688005.1">
    <property type="nucleotide sequence ID" value="NC_044492.1"/>
</dbReference>
<dbReference type="PANTHER" id="PTHR30371">
    <property type="entry name" value="SEC-INDEPENDENT PROTEIN TRANSLOCASE PROTEIN TATC"/>
    <property type="match status" value="1"/>
</dbReference>
<dbReference type="Pfam" id="PF00902">
    <property type="entry name" value="TatC"/>
    <property type="match status" value="1"/>
</dbReference>
<evidence type="ECO:0000256" key="6">
    <source>
        <dbReference type="SAM" id="Phobius"/>
    </source>
</evidence>
<evidence type="ECO:0000256" key="4">
    <source>
        <dbReference type="ARBA" id="ARBA00022989"/>
    </source>
</evidence>
<dbReference type="GO" id="GO:0009977">
    <property type="term" value="F:proton motive force dependent protein transmembrane transporter activity"/>
    <property type="evidence" value="ECO:0007669"/>
    <property type="project" value="TreeGrafter"/>
</dbReference>
<protein>
    <submittedName>
        <fullName evidence="7">SecY-independent transporter protein</fullName>
    </submittedName>
</protein>
<feature type="transmembrane region" description="Helical" evidence="6">
    <location>
        <begin position="79"/>
        <end position="96"/>
    </location>
</feature>
<organism evidence="7">
    <name type="scientific">Haslea nusantara</name>
    <dbReference type="NCBI Taxonomy" id="2600302"/>
    <lineage>
        <taxon>Eukaryota</taxon>
        <taxon>Sar</taxon>
        <taxon>Stramenopiles</taxon>
        <taxon>Ochrophyta</taxon>
        <taxon>Bacillariophyta</taxon>
        <taxon>Bacillariophyceae</taxon>
        <taxon>Bacillariophycidae</taxon>
        <taxon>Naviculales</taxon>
        <taxon>Naviculaceae</taxon>
        <taxon>Haslea</taxon>
    </lineage>
</organism>
<comment type="subcellular location">
    <subcellularLocation>
        <location evidence="1">Membrane</location>
        <topology evidence="1">Multi-pass membrane protein</topology>
    </subcellularLocation>
</comment>
<gene>
    <name evidence="7" type="primary">mttB</name>
</gene>
<proteinExistence type="inferred from homology"/>
<keyword evidence="5 6" id="KW-0472">Membrane</keyword>
<feature type="transmembrane region" description="Helical" evidence="6">
    <location>
        <begin position="52"/>
        <end position="72"/>
    </location>
</feature>
<dbReference type="GO" id="GO:0043953">
    <property type="term" value="P:protein transport by the Tat complex"/>
    <property type="evidence" value="ECO:0007669"/>
    <property type="project" value="TreeGrafter"/>
</dbReference>
<accession>A0A5B8HT79</accession>
<evidence type="ECO:0000313" key="7">
    <source>
        <dbReference type="EMBL" id="QDX17579.1"/>
    </source>
</evidence>
<feature type="transmembrane region" description="Helical" evidence="6">
    <location>
        <begin position="161"/>
        <end position="185"/>
    </location>
</feature>
<feature type="transmembrane region" description="Helical" evidence="6">
    <location>
        <begin position="197"/>
        <end position="212"/>
    </location>
</feature>
<reference evidence="7" key="1">
    <citation type="journal article" date="2019" name="Plant Ecol Evol">
        <title>Haslea nusantara (Bacillariophyceae), a new blue diatom from the Java Sea, Indonesia: morphology, biometry and molecular characterization.</title>
        <authorList>
            <person name="Prasetiya F.S."/>
            <person name="Gastineau R."/>
            <person name="Poulin M."/>
            <person name="Lemieux C."/>
            <person name="Turmel M."/>
            <person name="Syakti A.D."/>
            <person name="Hardivillier Y."/>
            <person name="Widowati I."/>
            <person name="Risjani Y."/>
            <person name="Iskandar I."/>
            <person name="Subroto T."/>
            <person name="Falaise C."/>
            <person name="Arsad S."/>
            <person name="Safitri I."/>
            <person name="Mouget J.-L."/>
            <person name="Leignel V."/>
        </authorList>
    </citation>
    <scope>NUCLEOTIDE SEQUENCE</scope>
</reference>
<evidence type="ECO:0000256" key="5">
    <source>
        <dbReference type="ARBA" id="ARBA00023136"/>
    </source>
</evidence>
<feature type="transmembrane region" description="Helical" evidence="6">
    <location>
        <begin position="15"/>
        <end position="32"/>
    </location>
</feature>
<evidence type="ECO:0000256" key="2">
    <source>
        <dbReference type="ARBA" id="ARBA00008882"/>
    </source>
</evidence>
<evidence type="ECO:0000256" key="1">
    <source>
        <dbReference type="ARBA" id="ARBA00004141"/>
    </source>
</evidence>
<feature type="transmembrane region" description="Helical" evidence="6">
    <location>
        <begin position="218"/>
        <end position="237"/>
    </location>
</feature>
<name>A0A5B8HT79_9STRA</name>
<sequence length="246" mass="29386">MTNLYKYYAEFKNRFLLSLTAWLATILVSYFYKETILFLILEPSFQDANQNLLYFIFTNVTEIFAVYFRIIIFLGNHTLIFFTLYHTILFISLGLYKSELKNIAFLAKTSLGVFIISIFFFNKLLLPLSWNFFLSFQSFSFLKSLDLYFESKLNEYTTFYITSYYLCVTYCQLFVLLISFCKYIINNLIQIKQYRKIVYFSFLFISTLLTPPDIISQIILTINIILIYELLIYSLIFQITTKKLKH</sequence>
<keyword evidence="3 6" id="KW-0812">Transmembrane</keyword>
<comment type="similarity">
    <text evidence="2">Belongs to the TatC family.</text>
</comment>
<dbReference type="InterPro" id="IPR002033">
    <property type="entry name" value="TatC"/>
</dbReference>
<evidence type="ECO:0000256" key="3">
    <source>
        <dbReference type="ARBA" id="ARBA00022692"/>
    </source>
</evidence>
<dbReference type="PANTHER" id="PTHR30371:SF0">
    <property type="entry name" value="SEC-INDEPENDENT PROTEIN TRANSLOCASE PROTEIN TATC, CHLOROPLASTIC-RELATED"/>
    <property type="match status" value="1"/>
</dbReference>
<dbReference type="GeneID" id="41663707"/>